<proteinExistence type="predicted"/>
<sequence>MFYPGQANVDNGRITVDQALKFPASIEQRIADKATPNLVVDNLFSADSGPVTGGAVIFSKITEKHLYTENDVADRQPGDEYPVLYSTRPESQIARVQDFGGKFAVTDEARTRNNTIDFDNDVTKLSNTITRKINQRAIETVQAAQEADEVLTLPATAAWDTTILDGDPTTITPPRERPTADLAALFAVNEDRDMGVVFTKLLVNPSTRADLTIAYGEKLTPMLKDFGLQLVSSIYVPKDNAYVVDPKSLGFVRYEESLTVRTFRDEHHRQSWVQGWAMPVMGVTFPAALGVISGITTP</sequence>
<dbReference type="Pfam" id="PF25209">
    <property type="entry name" value="Phage_capsid_4"/>
    <property type="match status" value="1"/>
</dbReference>
<reference evidence="1 2" key="1">
    <citation type="submission" date="2018-12" db="EMBL/GenBank/DDBJ databases">
        <title>YIM 101343 draft genome.</title>
        <authorList>
            <person name="Chen X."/>
        </authorList>
    </citation>
    <scope>NUCLEOTIDE SEQUENCE [LARGE SCALE GENOMIC DNA]</scope>
    <source>
        <strain evidence="1 2">YIM 101343</strain>
    </source>
</reference>
<dbReference type="AlphaFoldDB" id="A0A430I0B2"/>
<protein>
    <recommendedName>
        <fullName evidence="3">Major capsid protein</fullName>
    </recommendedName>
</protein>
<evidence type="ECO:0000313" key="1">
    <source>
        <dbReference type="EMBL" id="RSZ64419.1"/>
    </source>
</evidence>
<organism evidence="1 2">
    <name type="scientific">Corynebacterium hylobatis</name>
    <dbReference type="NCBI Taxonomy" id="1859290"/>
    <lineage>
        <taxon>Bacteria</taxon>
        <taxon>Bacillati</taxon>
        <taxon>Actinomycetota</taxon>
        <taxon>Actinomycetes</taxon>
        <taxon>Mycobacteriales</taxon>
        <taxon>Corynebacteriaceae</taxon>
        <taxon>Corynebacterium</taxon>
    </lineage>
</organism>
<dbReference type="InterPro" id="IPR049995">
    <property type="entry name" value="Capsid_mycobact-type"/>
</dbReference>
<dbReference type="Proteomes" id="UP000274907">
    <property type="component" value="Unassembled WGS sequence"/>
</dbReference>
<evidence type="ECO:0008006" key="3">
    <source>
        <dbReference type="Google" id="ProtNLM"/>
    </source>
</evidence>
<accession>A0A430I0B2</accession>
<dbReference type="EMBL" id="RXHJ01000005">
    <property type="protein sequence ID" value="RSZ64419.1"/>
    <property type="molecule type" value="Genomic_DNA"/>
</dbReference>
<keyword evidence="2" id="KW-1185">Reference proteome</keyword>
<evidence type="ECO:0000313" key="2">
    <source>
        <dbReference type="Proteomes" id="UP000274907"/>
    </source>
</evidence>
<name>A0A430I0B2_9CORY</name>
<comment type="caution">
    <text evidence="1">The sequence shown here is derived from an EMBL/GenBank/DDBJ whole genome shotgun (WGS) entry which is preliminary data.</text>
</comment>
<gene>
    <name evidence="1" type="ORF">EAH68_05345</name>
</gene>
<dbReference type="RefSeq" id="WP_126120289.1">
    <property type="nucleotide sequence ID" value="NZ_RXHJ01000005.1"/>
</dbReference>
<dbReference type="OrthoDB" id="4367863at2"/>
<dbReference type="NCBIfam" id="NF042926">
    <property type="entry name" value="capsid_Caudo_1"/>
    <property type="match status" value="1"/>
</dbReference>